<comment type="caution">
    <text evidence="3">The sequence shown here is derived from an EMBL/GenBank/DDBJ whole genome shotgun (WGS) entry which is preliminary data.</text>
</comment>
<evidence type="ECO:0000313" key="4">
    <source>
        <dbReference type="Proteomes" id="UP001235513"/>
    </source>
</evidence>
<accession>A0ABT9SM98</accession>
<dbReference type="InterPro" id="IPR011010">
    <property type="entry name" value="DNA_brk_join_enz"/>
</dbReference>
<dbReference type="RefSeq" id="WP_306843879.1">
    <property type="nucleotide sequence ID" value="NZ_JAUSRL010000003.1"/>
</dbReference>
<evidence type="ECO:0000313" key="3">
    <source>
        <dbReference type="EMBL" id="MDP9960547.1"/>
    </source>
</evidence>
<dbReference type="InterPro" id="IPR002104">
    <property type="entry name" value="Integrase_catalytic"/>
</dbReference>
<dbReference type="Gene3D" id="1.10.443.10">
    <property type="entry name" value="Intergrase catalytic core"/>
    <property type="match status" value="1"/>
</dbReference>
<dbReference type="Pfam" id="PF13102">
    <property type="entry name" value="Phage_int_SAM_5"/>
    <property type="match status" value="1"/>
</dbReference>
<name>A0ABT9SM98_9FLAO</name>
<dbReference type="InterPro" id="IPR050090">
    <property type="entry name" value="Tyrosine_recombinase_XerCD"/>
</dbReference>
<proteinExistence type="predicted"/>
<keyword evidence="1" id="KW-0233">DNA recombination</keyword>
<organism evidence="3 4">
    <name type="scientific">Chryseobacterium lathyri</name>
    <dbReference type="NCBI Taxonomy" id="395933"/>
    <lineage>
        <taxon>Bacteria</taxon>
        <taxon>Pseudomonadati</taxon>
        <taxon>Bacteroidota</taxon>
        <taxon>Flavobacteriia</taxon>
        <taxon>Flavobacteriales</taxon>
        <taxon>Weeksellaceae</taxon>
        <taxon>Chryseobacterium group</taxon>
        <taxon>Chryseobacterium</taxon>
    </lineage>
</organism>
<dbReference type="CDD" id="cd01185">
    <property type="entry name" value="INTN1_C_like"/>
    <property type="match status" value="1"/>
</dbReference>
<dbReference type="EMBL" id="JAUSRL010000003">
    <property type="protein sequence ID" value="MDP9960547.1"/>
    <property type="molecule type" value="Genomic_DNA"/>
</dbReference>
<dbReference type="PANTHER" id="PTHR30349:SF64">
    <property type="entry name" value="PROPHAGE INTEGRASE INTD-RELATED"/>
    <property type="match status" value="1"/>
</dbReference>
<dbReference type="Pfam" id="PF00589">
    <property type="entry name" value="Phage_integrase"/>
    <property type="match status" value="1"/>
</dbReference>
<dbReference type="InterPro" id="IPR035386">
    <property type="entry name" value="Arm-DNA-bind_5"/>
</dbReference>
<feature type="domain" description="Tyr recombinase" evidence="2">
    <location>
        <begin position="195"/>
        <end position="362"/>
    </location>
</feature>
<dbReference type="InterPro" id="IPR025269">
    <property type="entry name" value="SAM-like_dom"/>
</dbReference>
<evidence type="ECO:0000256" key="1">
    <source>
        <dbReference type="ARBA" id="ARBA00023172"/>
    </source>
</evidence>
<dbReference type="PROSITE" id="PS51898">
    <property type="entry name" value="TYR_RECOMBINASE"/>
    <property type="match status" value="1"/>
</dbReference>
<protein>
    <submittedName>
        <fullName evidence="3">Integrase</fullName>
    </submittedName>
</protein>
<gene>
    <name evidence="3" type="ORF">J2T04_002431</name>
</gene>
<reference evidence="3 4" key="1">
    <citation type="submission" date="2023-07" db="EMBL/GenBank/DDBJ databases">
        <title>Sorghum-associated microbial communities from plants grown in Nebraska, USA.</title>
        <authorList>
            <person name="Schachtman D."/>
        </authorList>
    </citation>
    <scope>NUCLEOTIDE SEQUENCE [LARGE SCALE GENOMIC DNA]</scope>
    <source>
        <strain evidence="3 4">CC351</strain>
    </source>
</reference>
<evidence type="ECO:0000259" key="2">
    <source>
        <dbReference type="PROSITE" id="PS51898"/>
    </source>
</evidence>
<dbReference type="SUPFAM" id="SSF56349">
    <property type="entry name" value="DNA breaking-rejoining enzymes"/>
    <property type="match status" value="1"/>
</dbReference>
<dbReference type="Proteomes" id="UP001235513">
    <property type="component" value="Unassembled WGS sequence"/>
</dbReference>
<sequence length="381" mass="43950">MSQVKLRKKNISNGKQSLYLDIYPPIYNPDTGKMKRKHYLELHIYKRPKTEVEKSYNQETMALAEYVRAQRQIDLQNRRFDFVSDAKMKSNFIDFFEEEAAKRKGCYNWIMSVRYFKACFGEQLPFTELSETVAEEFADYLLSSPGIGRANRKIGKNTAVAYFGRFILTLKSAFKKRFLPINLGDIVESIAPQETHRPFLFMEELERMADAPCDNPIVKKAGLFSAMTGFRYSDVSTLLWKEIHGSPGNYYILYNQEKTEKAEYFPVSDQTIQLLGSPCHPDEKVFNGLKYDHTVKELKKWLISAKIEKHFTFHGFRHTFATLQLAAGTSIYTVSKLLGHKSIKTTEIYAKIVDSLKKEASEKIKLNTFNIGQNILLDSAP</sequence>
<dbReference type="Pfam" id="PF17293">
    <property type="entry name" value="Arm-DNA-bind_5"/>
    <property type="match status" value="1"/>
</dbReference>
<keyword evidence="4" id="KW-1185">Reference proteome</keyword>
<dbReference type="InterPro" id="IPR013762">
    <property type="entry name" value="Integrase-like_cat_sf"/>
</dbReference>
<dbReference type="PANTHER" id="PTHR30349">
    <property type="entry name" value="PHAGE INTEGRASE-RELATED"/>
    <property type="match status" value="1"/>
</dbReference>